<feature type="transmembrane region" description="Helical" evidence="8">
    <location>
        <begin position="153"/>
        <end position="175"/>
    </location>
</feature>
<keyword evidence="6 8" id="KW-1133">Transmembrane helix</keyword>
<dbReference type="InterPro" id="IPR023271">
    <property type="entry name" value="Aquaporin-like"/>
</dbReference>
<evidence type="ECO:0000256" key="4">
    <source>
        <dbReference type="ARBA" id="ARBA00022692"/>
    </source>
</evidence>
<evidence type="ECO:0000256" key="6">
    <source>
        <dbReference type="ARBA" id="ARBA00022989"/>
    </source>
</evidence>
<evidence type="ECO:0000256" key="1">
    <source>
        <dbReference type="ARBA" id="ARBA00004141"/>
    </source>
</evidence>
<feature type="transmembrane region" description="Helical" evidence="8">
    <location>
        <begin position="108"/>
        <end position="133"/>
    </location>
</feature>
<dbReference type="SUPFAM" id="SSF81338">
    <property type="entry name" value="Aquaporin-like"/>
    <property type="match status" value="1"/>
</dbReference>
<sequence>MGTASVFGLAVSTSYIFLTSLIAFWIRKFIHRILNRDTLLRSVLLEFVAAAELCASCFELAIVADNYGILAYAVYLFSLTIWWGYSWGSATACPYTHLEDVIEGRTDLRVALLICWAEIGGGLAIFRYINYLWSLEIASVHKGRANAACTADLQVHMILGALVEAGATCLCRLFSRILGDLEPKFSNYIDAFFGTSLVVAAFNYSGGYFNPVLATALKYGCEGNTTIEHFVVYWIGACLGSVAALTFYNRYVRPFTQKSKLH</sequence>
<proteinExistence type="evidence at transcript level"/>
<evidence type="ECO:0000256" key="5">
    <source>
        <dbReference type="ARBA" id="ARBA00022737"/>
    </source>
</evidence>
<dbReference type="GO" id="GO:0005737">
    <property type="term" value="C:cytoplasm"/>
    <property type="evidence" value="ECO:0007669"/>
    <property type="project" value="TreeGrafter"/>
</dbReference>
<dbReference type="InterPro" id="IPR051883">
    <property type="entry name" value="AQP11/12_channel"/>
</dbReference>
<dbReference type="InterPro" id="IPR016697">
    <property type="entry name" value="Aquaporin_11/12"/>
</dbReference>
<keyword evidence="4 8" id="KW-0812">Transmembrane</keyword>
<dbReference type="GO" id="GO:0016020">
    <property type="term" value="C:membrane"/>
    <property type="evidence" value="ECO:0007669"/>
    <property type="project" value="UniProtKB-SubCell"/>
</dbReference>
<keyword evidence="7 8" id="KW-0472">Membrane</keyword>
<dbReference type="EMBL" id="KT963832">
    <property type="protein sequence ID" value="APA28762.1"/>
    <property type="molecule type" value="mRNA"/>
</dbReference>
<evidence type="ECO:0000256" key="3">
    <source>
        <dbReference type="ARBA" id="ARBA00022448"/>
    </source>
</evidence>
<feature type="transmembrane region" description="Helical" evidence="8">
    <location>
        <begin position="69"/>
        <end position="87"/>
    </location>
</feature>
<organism evidence="9">
    <name type="scientific">Bemisia tabaci</name>
    <name type="common">Sweetpotato whitefly</name>
    <name type="synonym">Aleurodes tabaci</name>
    <dbReference type="NCBI Taxonomy" id="7038"/>
    <lineage>
        <taxon>Eukaryota</taxon>
        <taxon>Metazoa</taxon>
        <taxon>Ecdysozoa</taxon>
        <taxon>Arthropoda</taxon>
        <taxon>Hexapoda</taxon>
        <taxon>Insecta</taxon>
        <taxon>Pterygota</taxon>
        <taxon>Neoptera</taxon>
        <taxon>Paraneoptera</taxon>
        <taxon>Hemiptera</taxon>
        <taxon>Sternorrhyncha</taxon>
        <taxon>Aleyrodoidea</taxon>
        <taxon>Aleyrodidae</taxon>
        <taxon>Aleyrodinae</taxon>
        <taxon>Bemisia</taxon>
    </lineage>
</organism>
<keyword evidence="5" id="KW-0677">Repeat</keyword>
<dbReference type="PANTHER" id="PTHR21191:SF16">
    <property type="entry name" value="AQUAPORIN"/>
    <property type="match status" value="1"/>
</dbReference>
<comment type="subcellular location">
    <subcellularLocation>
        <location evidence="1">Membrane</location>
        <topology evidence="1">Multi-pass membrane protein</topology>
    </subcellularLocation>
</comment>
<accession>A0A1I9WA82</accession>
<name>A0A1I9WA82_BEMTA</name>
<reference evidence="9" key="1">
    <citation type="submission" date="2015-10" db="EMBL/GenBank/DDBJ databases">
        <title>Identification and functional characterization of multiple aquaporins from the whitefly, Bemisia tabaci.</title>
        <authorList>
            <person name="Fabrick J.A."/>
            <person name="Van Ekert E."/>
        </authorList>
    </citation>
    <scope>NUCLEOTIDE SEQUENCE</scope>
    <source>
        <strain evidence="9">ALARC lab colony</strain>
        <tissue evidence="9">Whole body</tissue>
    </source>
</reference>
<dbReference type="Gene3D" id="1.20.1080.10">
    <property type="entry name" value="Glycerol uptake facilitator protein"/>
    <property type="match status" value="1"/>
</dbReference>
<feature type="transmembrane region" description="Helical" evidence="8">
    <location>
        <begin position="6"/>
        <end position="26"/>
    </location>
</feature>
<feature type="transmembrane region" description="Helical" evidence="8">
    <location>
        <begin position="38"/>
        <end position="63"/>
    </location>
</feature>
<evidence type="ECO:0000313" key="9">
    <source>
        <dbReference type="EMBL" id="APA28762.1"/>
    </source>
</evidence>
<protein>
    <recommendedName>
        <fullName evidence="8">Aquaporin</fullName>
    </recommendedName>
</protein>
<evidence type="ECO:0000256" key="8">
    <source>
        <dbReference type="PIRNR" id="PIRNR017529"/>
    </source>
</evidence>
<dbReference type="GO" id="GO:0015267">
    <property type="term" value="F:channel activity"/>
    <property type="evidence" value="ECO:0007669"/>
    <property type="project" value="TreeGrafter"/>
</dbReference>
<keyword evidence="3" id="KW-0813">Transport</keyword>
<evidence type="ECO:0000256" key="7">
    <source>
        <dbReference type="ARBA" id="ARBA00023136"/>
    </source>
</evidence>
<comment type="similarity">
    <text evidence="2">Belongs to the MIP/aquaporin (TC 1.A.8) family. AQP11/AQP12 subfamily.</text>
</comment>
<evidence type="ECO:0000256" key="2">
    <source>
        <dbReference type="ARBA" id="ARBA00005900"/>
    </source>
</evidence>
<dbReference type="FunFam" id="1.20.1080.10:FF:000018">
    <property type="entry name" value="Aquaporin"/>
    <property type="match status" value="1"/>
</dbReference>
<feature type="transmembrane region" description="Helical" evidence="8">
    <location>
        <begin position="230"/>
        <end position="248"/>
    </location>
</feature>
<dbReference type="AlphaFoldDB" id="A0A1I9WA82"/>
<feature type="transmembrane region" description="Helical" evidence="8">
    <location>
        <begin position="187"/>
        <end position="210"/>
    </location>
</feature>
<dbReference type="PANTHER" id="PTHR21191">
    <property type="entry name" value="AQUAPORIN"/>
    <property type="match status" value="1"/>
</dbReference>
<dbReference type="PIRSF" id="PIRSF017529">
    <property type="entry name" value="Aquaporin_11/12"/>
    <property type="match status" value="1"/>
</dbReference>